<comment type="caution">
    <text evidence="9">The sequence shown here is derived from an EMBL/GenBank/DDBJ whole genome shotgun (WGS) entry which is preliminary data.</text>
</comment>
<keyword evidence="10" id="KW-1185">Reference proteome</keyword>
<dbReference type="Proteomes" id="UP000288102">
    <property type="component" value="Unassembled WGS sequence"/>
</dbReference>
<keyword evidence="5" id="KW-0472">Membrane</keyword>
<proteinExistence type="predicted"/>
<feature type="signal peptide" evidence="7">
    <location>
        <begin position="1"/>
        <end position="17"/>
    </location>
</feature>
<dbReference type="OrthoDB" id="9768147at2"/>
<accession>A0A434AAJ2</accession>
<evidence type="ECO:0000256" key="3">
    <source>
        <dbReference type="ARBA" id="ARBA00022452"/>
    </source>
</evidence>
<sequence>MKRIFALLLCVLGLTTAAGQTTTSSIKGIVKSSSSELLPGATILAVHTPSGSKYSSLSNEDGRFNILNMRIGGPYKITVTFVGYQNQEYNDVYLDLGKVFNLDVILANESQTLEEVKVVSKNKVFQSGRTGAETTIGRRELTALPTISRSAEDFTRLEPTASGGSFGGRNDQYNNCSLNGAIFNNPFGLDAATPGGQTGSQPISLDAIDQIQVATAPYDVTLSGFTGASVNAVTKSGTNEFHGTAYVFYRNQDFTGSKIKGEKIFVPSLEQTQAGFSLGAPIVKDKLFIFGNFEIDKRSDLGSNFVANNNDGVTGINESRVLDSDLIAVSNALTNLKDANGNNFNYNPGAYQGFVHNSNSTKGIVKLDWNINDNHKLAVIYNFLDASKDKPAHPTALGFRGPNASILQFQNAGYEINNKLSSFLLELNSKFSESVSNKLQAGYTYFNDFRDPFSSPAPVINIQDGAGSNYIIAGHEPFSINNTLKQKVIQITDNLTYTVGNHAFTFGTSFEKFNFENSFNLAGYDKFRGATDPVPYYGTFRPYASVADFLADAALPFASSSVAQNMQQAIDTYNSKNNNAVGADNGWKLAELNVGQWAFYAQDDWSITDNFKLSVGLRADKPLYFNTADLIQKYIDTNNGGSKRNNNLDYFDPETGNARKLISTDLPSDKILWSPRIGFNWDASGDATSQLRGGSGVFTGRIPFVWLGNQVSGADDSFFQIMDPDYKWPQVWRTSLGYDHKFESNYILTIDMSYNKDINGVHVQNWGLKDPTGTLGGVDNRLIYTAADKGANSAYVMTNSDKGFAFNSSVKIQKTFENGLYASLAYNYLVSKDVNSIEAEITGDAFAFNPALGNVNKDVLSNSKYGDNNRFIGVGSKKWKYGKDKWATTVSTFFEYARGGRFSYTYGGDINNDGSAVNDLMYVPTTAEISQMTFTGGAAQGDAFNKFIEQDDYLRDRRGQYAERYGAISPWRGKWDMKILQDYNFKFSSASEKKNTIQFSIDILNVGNLLNSDWGVVQVPTSVQPIGVTVAGNTPTYTFTNTQTKTFSYDASLNSRWQMQFGVRYIF</sequence>
<comment type="subcellular location">
    <subcellularLocation>
        <location evidence="1">Cell outer membrane</location>
        <topology evidence="1">Multi-pass membrane protein</topology>
    </subcellularLocation>
</comment>
<protein>
    <submittedName>
        <fullName evidence="9">TonB-dependent receptor</fullName>
    </submittedName>
</protein>
<dbReference type="InterPro" id="IPR039426">
    <property type="entry name" value="TonB-dep_rcpt-like"/>
</dbReference>
<name>A0A434AAJ2_9FLAO</name>
<evidence type="ECO:0000256" key="5">
    <source>
        <dbReference type="ARBA" id="ARBA00023136"/>
    </source>
</evidence>
<organism evidence="9 10">
    <name type="scientific">Flavobacterium cupreum</name>
    <dbReference type="NCBI Taxonomy" id="2133766"/>
    <lineage>
        <taxon>Bacteria</taxon>
        <taxon>Pseudomonadati</taxon>
        <taxon>Bacteroidota</taxon>
        <taxon>Flavobacteriia</taxon>
        <taxon>Flavobacteriales</taxon>
        <taxon>Flavobacteriaceae</taxon>
        <taxon>Flavobacterium</taxon>
    </lineage>
</organism>
<evidence type="ECO:0000313" key="10">
    <source>
        <dbReference type="Proteomes" id="UP000288102"/>
    </source>
</evidence>
<keyword evidence="3" id="KW-1134">Transmembrane beta strand</keyword>
<dbReference type="EMBL" id="QWDM01000003">
    <property type="protein sequence ID" value="RUT71459.1"/>
    <property type="molecule type" value="Genomic_DNA"/>
</dbReference>
<dbReference type="PANTHER" id="PTHR30069:SF46">
    <property type="entry name" value="OAR PROTEIN"/>
    <property type="match status" value="1"/>
</dbReference>
<evidence type="ECO:0000256" key="6">
    <source>
        <dbReference type="ARBA" id="ARBA00023237"/>
    </source>
</evidence>
<keyword evidence="9" id="KW-0675">Receptor</keyword>
<feature type="domain" description="TonB-dependent transporter Oar-like beta-barrel" evidence="8">
    <location>
        <begin position="233"/>
        <end position="703"/>
    </location>
</feature>
<evidence type="ECO:0000259" key="8">
    <source>
        <dbReference type="Pfam" id="PF25183"/>
    </source>
</evidence>
<keyword evidence="7" id="KW-0732">Signal</keyword>
<keyword evidence="2" id="KW-0813">Transport</keyword>
<dbReference type="SUPFAM" id="SSF56935">
    <property type="entry name" value="Porins"/>
    <property type="match status" value="1"/>
</dbReference>
<evidence type="ECO:0000256" key="4">
    <source>
        <dbReference type="ARBA" id="ARBA00022692"/>
    </source>
</evidence>
<evidence type="ECO:0000256" key="1">
    <source>
        <dbReference type="ARBA" id="ARBA00004571"/>
    </source>
</evidence>
<dbReference type="SUPFAM" id="SSF49464">
    <property type="entry name" value="Carboxypeptidase regulatory domain-like"/>
    <property type="match status" value="1"/>
</dbReference>
<dbReference type="GO" id="GO:0044718">
    <property type="term" value="P:siderophore transmembrane transport"/>
    <property type="evidence" value="ECO:0007669"/>
    <property type="project" value="TreeGrafter"/>
</dbReference>
<dbReference type="Gene3D" id="2.60.40.1120">
    <property type="entry name" value="Carboxypeptidase-like, regulatory domain"/>
    <property type="match status" value="1"/>
</dbReference>
<dbReference type="InterPro" id="IPR057601">
    <property type="entry name" value="Oar-like_b-barrel"/>
</dbReference>
<gene>
    <name evidence="9" type="ORF">D0817_06165</name>
</gene>
<dbReference type="InterPro" id="IPR008969">
    <property type="entry name" value="CarboxyPept-like_regulatory"/>
</dbReference>
<dbReference type="InterPro" id="IPR036942">
    <property type="entry name" value="Beta-barrel_TonB_sf"/>
</dbReference>
<evidence type="ECO:0000313" key="9">
    <source>
        <dbReference type="EMBL" id="RUT71459.1"/>
    </source>
</evidence>
<feature type="chain" id="PRO_5018983757" evidence="7">
    <location>
        <begin position="18"/>
        <end position="1067"/>
    </location>
</feature>
<dbReference type="GO" id="GO:0009279">
    <property type="term" value="C:cell outer membrane"/>
    <property type="evidence" value="ECO:0007669"/>
    <property type="project" value="UniProtKB-SubCell"/>
</dbReference>
<dbReference type="PANTHER" id="PTHR30069">
    <property type="entry name" value="TONB-DEPENDENT OUTER MEMBRANE RECEPTOR"/>
    <property type="match status" value="1"/>
</dbReference>
<evidence type="ECO:0000256" key="7">
    <source>
        <dbReference type="SAM" id="SignalP"/>
    </source>
</evidence>
<evidence type="ECO:0000256" key="2">
    <source>
        <dbReference type="ARBA" id="ARBA00022448"/>
    </source>
</evidence>
<dbReference type="Gene3D" id="2.40.170.20">
    <property type="entry name" value="TonB-dependent receptor, beta-barrel domain"/>
    <property type="match status" value="1"/>
</dbReference>
<dbReference type="RefSeq" id="WP_127337511.1">
    <property type="nucleotide sequence ID" value="NZ_QWDM01000003.1"/>
</dbReference>
<keyword evidence="6" id="KW-0998">Cell outer membrane</keyword>
<keyword evidence="4" id="KW-0812">Transmembrane</keyword>
<dbReference type="AlphaFoldDB" id="A0A434AAJ2"/>
<reference evidence="10" key="1">
    <citation type="journal article" date="2019" name="Syst. Appl. Microbiol.">
        <title>Flavobacterium circumlabens sp. nov. and Flavobacterium cupreum sp. nov., two psychrotrophic species isolated from Antarctic environmental samples.</title>
        <authorList>
            <person name="Kralova S."/>
            <person name="Busse H.-J."/>
            <person name="Svec P."/>
            <person name="Maslanova I."/>
            <person name="Stankova E."/>
            <person name="Bartak M."/>
            <person name="Sedlacek I."/>
        </authorList>
    </citation>
    <scope>NUCLEOTIDE SEQUENCE [LARGE SCALE GENOMIC DNA]</scope>
    <source>
        <strain evidence="10">CCM 8825</strain>
    </source>
</reference>
<dbReference type="Pfam" id="PF25183">
    <property type="entry name" value="OMP_b-brl_4"/>
    <property type="match status" value="1"/>
</dbReference>
<dbReference type="GO" id="GO:0015344">
    <property type="term" value="F:siderophore uptake transmembrane transporter activity"/>
    <property type="evidence" value="ECO:0007669"/>
    <property type="project" value="TreeGrafter"/>
</dbReference>
<dbReference type="Pfam" id="PF13620">
    <property type="entry name" value="CarboxypepD_reg"/>
    <property type="match status" value="1"/>
</dbReference>